<protein>
    <submittedName>
        <fullName evidence="1">Uncharacterized protein</fullName>
    </submittedName>
</protein>
<reference evidence="2" key="1">
    <citation type="journal article" date="2023" name="G3 (Bethesda)">
        <title>Genome assembly and association tests identify interacting loci associated with vigor, precocity, and sex in interspecific pistachio rootstocks.</title>
        <authorList>
            <person name="Palmer W."/>
            <person name="Jacygrad E."/>
            <person name="Sagayaradj S."/>
            <person name="Cavanaugh K."/>
            <person name="Han R."/>
            <person name="Bertier L."/>
            <person name="Beede B."/>
            <person name="Kafkas S."/>
            <person name="Golino D."/>
            <person name="Preece J."/>
            <person name="Michelmore R."/>
        </authorList>
    </citation>
    <scope>NUCLEOTIDE SEQUENCE [LARGE SCALE GENOMIC DNA]</scope>
</reference>
<gene>
    <name evidence="1" type="ORF">Pint_32829</name>
</gene>
<dbReference type="Proteomes" id="UP001163603">
    <property type="component" value="Chromosome 14"/>
</dbReference>
<accession>A0ACC0X6S1</accession>
<proteinExistence type="predicted"/>
<name>A0ACC0X6S1_9ROSI</name>
<organism evidence="1 2">
    <name type="scientific">Pistacia integerrima</name>
    <dbReference type="NCBI Taxonomy" id="434235"/>
    <lineage>
        <taxon>Eukaryota</taxon>
        <taxon>Viridiplantae</taxon>
        <taxon>Streptophyta</taxon>
        <taxon>Embryophyta</taxon>
        <taxon>Tracheophyta</taxon>
        <taxon>Spermatophyta</taxon>
        <taxon>Magnoliopsida</taxon>
        <taxon>eudicotyledons</taxon>
        <taxon>Gunneridae</taxon>
        <taxon>Pentapetalae</taxon>
        <taxon>rosids</taxon>
        <taxon>malvids</taxon>
        <taxon>Sapindales</taxon>
        <taxon>Anacardiaceae</taxon>
        <taxon>Pistacia</taxon>
    </lineage>
</organism>
<evidence type="ECO:0000313" key="1">
    <source>
        <dbReference type="EMBL" id="KAJ0011020.1"/>
    </source>
</evidence>
<sequence>MKLLKNEPILVRADVNQVEETKKKQESSKMAQVENTKKKQGRSKRMTRHKRVLMKKRKKENCSKMNEEDKTNDRCSDRNGRCSER</sequence>
<comment type="caution">
    <text evidence="1">The sequence shown here is derived from an EMBL/GenBank/DDBJ whole genome shotgun (WGS) entry which is preliminary data.</text>
</comment>
<keyword evidence="2" id="KW-1185">Reference proteome</keyword>
<dbReference type="EMBL" id="CM047749">
    <property type="protein sequence ID" value="KAJ0011020.1"/>
    <property type="molecule type" value="Genomic_DNA"/>
</dbReference>
<evidence type="ECO:0000313" key="2">
    <source>
        <dbReference type="Proteomes" id="UP001163603"/>
    </source>
</evidence>